<proteinExistence type="predicted"/>
<feature type="signal peptide" evidence="1">
    <location>
        <begin position="1"/>
        <end position="21"/>
    </location>
</feature>
<dbReference type="EMBL" id="PDNA01000043">
    <property type="protein sequence ID" value="PGH20065.1"/>
    <property type="molecule type" value="Genomic_DNA"/>
</dbReference>
<reference evidence="2 3" key="1">
    <citation type="submission" date="2017-10" db="EMBL/GenBank/DDBJ databases">
        <title>Comparative genomics in systemic dimorphic fungi from Ajellomycetaceae.</title>
        <authorList>
            <person name="Munoz J.F."/>
            <person name="Mcewen J.G."/>
            <person name="Clay O.K."/>
            <person name="Cuomo C.A."/>
        </authorList>
    </citation>
    <scope>NUCLEOTIDE SEQUENCE [LARGE SCALE GENOMIC DNA]</scope>
    <source>
        <strain evidence="2 3">UAMH7299</strain>
    </source>
</reference>
<keyword evidence="1" id="KW-0732">Signal</keyword>
<feature type="chain" id="PRO_5012993407" evidence="1">
    <location>
        <begin position="22"/>
        <end position="528"/>
    </location>
</feature>
<accession>A0A2B7YFL8</accession>
<dbReference type="STRING" id="1447883.A0A2B7YFL8"/>
<comment type="caution">
    <text evidence="2">The sequence shown here is derived from an EMBL/GenBank/DDBJ whole genome shotgun (WGS) entry which is preliminary data.</text>
</comment>
<evidence type="ECO:0000313" key="2">
    <source>
        <dbReference type="EMBL" id="PGH20065.1"/>
    </source>
</evidence>
<evidence type="ECO:0000256" key="1">
    <source>
        <dbReference type="SAM" id="SignalP"/>
    </source>
</evidence>
<organism evidence="2 3">
    <name type="scientific">Polytolypa hystricis (strain UAMH7299)</name>
    <dbReference type="NCBI Taxonomy" id="1447883"/>
    <lineage>
        <taxon>Eukaryota</taxon>
        <taxon>Fungi</taxon>
        <taxon>Dikarya</taxon>
        <taxon>Ascomycota</taxon>
        <taxon>Pezizomycotina</taxon>
        <taxon>Eurotiomycetes</taxon>
        <taxon>Eurotiomycetidae</taxon>
        <taxon>Onygenales</taxon>
        <taxon>Onygenales incertae sedis</taxon>
        <taxon>Polytolypa</taxon>
    </lineage>
</organism>
<evidence type="ECO:0000313" key="3">
    <source>
        <dbReference type="Proteomes" id="UP000224634"/>
    </source>
</evidence>
<dbReference type="Proteomes" id="UP000224634">
    <property type="component" value="Unassembled WGS sequence"/>
</dbReference>
<gene>
    <name evidence="2" type="ORF">AJ80_03715</name>
</gene>
<dbReference type="AlphaFoldDB" id="A0A2B7YFL8"/>
<name>A0A2B7YFL8_POLH7</name>
<sequence>MILIKLLVAVAPLLYTASARAVDTSPGLRLFARQLAGVVGYSQCARAKGEACREAITNTRCTTPDINAELPAIQRWNSVFAREAWENLTIWYQNEGRGENSLPFTRWMVLNSLLQYPFKILTPWSNKFHQEDNMDCQSLADNNGCSAMHLCKDEYSAGFLILNSFETLNNLLWNYYDSLYHAKSDIESIVPALTSTFALMDNGLPTAAIIDMVALGFVVTAAPIWNLYTRGLPSMRQAIPGRHKHGRKRLLKDTVNGIVTQGLTLTKDLTKAQANLAAERDFSTRLGAMVEIWAESASEFAKNIFSGHPTEIGRLGKLVKLVGDGKLSQTPFGASGTGEDLIPRSWRLSNLPIGAFILKSNKNCGAKVGNISEEQRKKCGVCINGEQWIITSAPDPGNNCRYYGDTYSCLEDFHDVPSADQLGGREWGGLSVEDIVRGAVATWDMHGHKNNGKVNINDATIVRKMEMTADPAAKSPENSFFEQVRPNVVCAPGIIDLPVCAYKEAVKNWEKGFGTVNWKLNKNYPCNG</sequence>
<dbReference type="OrthoDB" id="4201610at2759"/>
<keyword evidence="3" id="KW-1185">Reference proteome</keyword>
<protein>
    <submittedName>
        <fullName evidence="2">Uncharacterized protein</fullName>
    </submittedName>
</protein>